<proteinExistence type="predicted"/>
<sequence>MKKLLLILFLTAIVAANGFSMTSLNTLTFYTVDLENGQSDIFPIVYFVFEPIKGFSLRFEDYLALTHDTLSFGPISIMKPRFYYVQYMGNNVSLKIGNFRSKHYNTRKINLLRVGGFYDYNYGIEVGYTFGKFSLFGRYNYIDYYSEHQYGSLIAYDDKNLAFGLYLMKKGTVYDLSADGIYNFSLGPVNGKFFGAIAAYGAYPFIALPTYLVGGLFNWNRLDIGIQFAQQGSWSIDYDFGDPNKGASWVLNTYLNYNFTSKISAGVFFDQNSSGMNYGTKLNFAGLEIVISNSDYDGGMTGIQRLELSYSNYFSIDIEKAVTALIKTARKFPKISEIRESTQIGDNVTIRGVVAADTDLLGNNVTYVVDETGGYMIWGRNAAGLKAGDEVIISGYTKEYYGIVEIVVDSVDRIASGKKVPVITPKVIDIFSGKYESAFVKVTGKVIETSKYSIVIRDDTANIKIYAKKGTNVSFENVSFGDIVTVYGIVSQFQGEWEIIPRSQSDVVF</sequence>
<evidence type="ECO:0000313" key="3">
    <source>
        <dbReference type="Proteomes" id="UP000035159"/>
    </source>
</evidence>
<evidence type="ECO:0008006" key="4">
    <source>
        <dbReference type="Google" id="ProtNLM"/>
    </source>
</evidence>
<protein>
    <recommendedName>
        <fullName evidence="4">DNA-binding protein</fullName>
    </recommendedName>
</protein>
<evidence type="ECO:0000256" key="1">
    <source>
        <dbReference type="SAM" id="SignalP"/>
    </source>
</evidence>
<dbReference type="STRING" id="1330330.IX53_02380"/>
<dbReference type="Proteomes" id="UP000035159">
    <property type="component" value="Chromosome"/>
</dbReference>
<accession>A0A0G2Z5L5</accession>
<evidence type="ECO:0000313" key="2">
    <source>
        <dbReference type="EMBL" id="AKI96857.1"/>
    </source>
</evidence>
<dbReference type="OrthoDB" id="46186at2"/>
<dbReference type="KEGG" id="kpf:IX53_02380"/>
<dbReference type="RefSeq" id="WP_047753992.1">
    <property type="nucleotide sequence ID" value="NZ_CAJUHA010000004.1"/>
</dbReference>
<reference evidence="2 3" key="1">
    <citation type="submission" date="2015-04" db="EMBL/GenBank/DDBJ databases">
        <title>Complete Genome Sequence of Kosmotoga pacifica SLHLJ1.</title>
        <authorList>
            <person name="Jiang L.J."/>
            <person name="Shao Z.Z."/>
            <person name="Jebbar M."/>
        </authorList>
    </citation>
    <scope>NUCLEOTIDE SEQUENCE [LARGE SCALE GENOMIC DNA]</scope>
    <source>
        <strain evidence="2 3">SLHLJ1</strain>
    </source>
</reference>
<organism evidence="2 3">
    <name type="scientific">Kosmotoga pacifica</name>
    <dbReference type="NCBI Taxonomy" id="1330330"/>
    <lineage>
        <taxon>Bacteria</taxon>
        <taxon>Thermotogati</taxon>
        <taxon>Thermotogota</taxon>
        <taxon>Thermotogae</taxon>
        <taxon>Kosmotogales</taxon>
        <taxon>Kosmotogaceae</taxon>
        <taxon>Kosmotoga</taxon>
    </lineage>
</organism>
<name>A0A0G2Z5L5_9BACT</name>
<keyword evidence="1" id="KW-0732">Signal</keyword>
<feature type="chain" id="PRO_5002550730" description="DNA-binding protein" evidence="1">
    <location>
        <begin position="19"/>
        <end position="509"/>
    </location>
</feature>
<gene>
    <name evidence="2" type="ORF">IX53_02380</name>
</gene>
<feature type="signal peptide" evidence="1">
    <location>
        <begin position="1"/>
        <end position="18"/>
    </location>
</feature>
<keyword evidence="3" id="KW-1185">Reference proteome</keyword>
<dbReference type="PATRIC" id="fig|1330330.3.peg.485"/>
<dbReference type="EMBL" id="CP011232">
    <property type="protein sequence ID" value="AKI96857.1"/>
    <property type="molecule type" value="Genomic_DNA"/>
</dbReference>
<dbReference type="AlphaFoldDB" id="A0A0G2Z5L5"/>